<evidence type="ECO:0000259" key="4">
    <source>
        <dbReference type="PROSITE" id="PS50157"/>
    </source>
</evidence>
<dbReference type="InParanoid" id="A0A194WTL8"/>
<evidence type="ECO:0000313" key="6">
    <source>
        <dbReference type="Proteomes" id="UP000070700"/>
    </source>
</evidence>
<dbReference type="PROSITE" id="PS50157">
    <property type="entry name" value="ZINC_FINGER_C2H2_2"/>
    <property type="match status" value="1"/>
</dbReference>
<feature type="compositionally biased region" description="Low complexity" evidence="3">
    <location>
        <begin position="936"/>
        <end position="946"/>
    </location>
</feature>
<sequence length="976" mass="107425">MEVVTGYCKKCDFEVGRFRNSWNQMGKTYYSPTYPPLSTDGMETRGDAFEGANDSQAADSMLRDIGCEKCGAIIGIRCEKAPEGHLLNKNQLILRLCEMSVLSEASGKKAKISVLNSYSLVLGPGHQKVARAKVLPPLPSTRPATRAGSLQTPETTEAPVQPSAGVETIFDVVKFKTWAENAINKQQKDIDRLSGTLENIDRDMTTFKEFMEEMRADRVKIDRITSSEGDKATQLASLREELNALRQQINQNGGLVSQTSHDISTRKIDVVIKDIQRITRKADEVDFMKEAIAAMKSKIESLEASGSSVKVESLKDEMAVLRSKTESLEAKERSKAFSSSVELDSLKLGIASMNSKIENIGKTSEVDLLKKEMAVVRTKVESLELTEQSKAIRSFAEVDTLKRDVAAINSRLEVTRRSNEVDSLKEDIATIKSKIESLEAMARSTAPSGSDKQRSNLPTTDKRKHDDHNDGYTIREVPTIGRSTSKRRKISSAALPSSNRNRGTEAIPTPYQNFDEQSIVMASSSDHSFSSPIPDQERENRTWDGFDDSSMGNAPDPSTPLAMTADLMSKPTAASKLVIEINNSMQPPMMMPLRNGTIFDASTRNELLEVSHIEAATGKKRDVNGRWTSTPRKTPKRSQGNRKGRRTGVNEVFANGLIGNASTSEIEQGSTRTLRPRKAPNRIQPMASIEVDTCDGHSDDRPWQPDPDANVEDEEYEEIQDENKENRTATNRSGPNRQVIKRDETPNTDVKPVIFSSMSAFSRAEREHTVPPIQIDGVLDRLAMPSYFQCGTCLNGFRTLQSLDYHQEHSKSCKKSPSDVIPEGFKCGLCSKLFKSFTGIKDHLDKKRCSLTAAERASTPSQSRAGTPRPSLKCERCGKKWKNEAQLMSHTCVPKSEKKRQSLLEQAVTAAANEAAEKADSEVTATATGEQEATHEATGGAVTGGAVPEAGQDAILADQERLMGEALEGEASLFVQ</sequence>
<dbReference type="GeneID" id="28825583"/>
<keyword evidence="1" id="KW-0479">Metal-binding</keyword>
<dbReference type="KEGG" id="psco:LY89DRAFT_689179"/>
<feature type="compositionally biased region" description="Polar residues" evidence="3">
    <location>
        <begin position="445"/>
        <end position="459"/>
    </location>
</feature>
<protein>
    <recommendedName>
        <fullName evidence="4">C2H2-type domain-containing protein</fullName>
    </recommendedName>
</protein>
<dbReference type="STRING" id="149040.A0A194WTL8"/>
<keyword evidence="2" id="KW-0175">Coiled coil</keyword>
<feature type="compositionally biased region" description="Basic residues" evidence="3">
    <location>
        <begin position="633"/>
        <end position="646"/>
    </location>
</feature>
<feature type="domain" description="C2H2-type" evidence="4">
    <location>
        <begin position="872"/>
        <end position="899"/>
    </location>
</feature>
<feature type="compositionally biased region" description="Basic and acidic residues" evidence="3">
    <location>
        <begin position="694"/>
        <end position="703"/>
    </location>
</feature>
<dbReference type="GO" id="GO:0008270">
    <property type="term" value="F:zinc ion binding"/>
    <property type="evidence" value="ECO:0007669"/>
    <property type="project" value="UniProtKB-KW"/>
</dbReference>
<dbReference type="RefSeq" id="XP_018065650.1">
    <property type="nucleotide sequence ID" value="XM_018215857.1"/>
</dbReference>
<keyword evidence="1" id="KW-0863">Zinc-finger</keyword>
<feature type="compositionally biased region" description="Acidic residues" evidence="3">
    <location>
        <begin position="709"/>
        <end position="720"/>
    </location>
</feature>
<feature type="region of interest" description="Disordered" evidence="3">
    <location>
        <begin position="440"/>
        <end position="507"/>
    </location>
</feature>
<name>A0A194WTL8_MOLSC</name>
<evidence type="ECO:0000256" key="2">
    <source>
        <dbReference type="SAM" id="Coils"/>
    </source>
</evidence>
<keyword evidence="6" id="KW-1185">Reference proteome</keyword>
<dbReference type="Proteomes" id="UP000070700">
    <property type="component" value="Unassembled WGS sequence"/>
</dbReference>
<feature type="region of interest" description="Disordered" evidence="3">
    <location>
        <begin position="913"/>
        <end position="946"/>
    </location>
</feature>
<gene>
    <name evidence="5" type="ORF">LY89DRAFT_689179</name>
</gene>
<organism evidence="5 6">
    <name type="scientific">Mollisia scopiformis</name>
    <name type="common">Conifer needle endophyte fungus</name>
    <name type="synonym">Phialocephala scopiformis</name>
    <dbReference type="NCBI Taxonomy" id="149040"/>
    <lineage>
        <taxon>Eukaryota</taxon>
        <taxon>Fungi</taxon>
        <taxon>Dikarya</taxon>
        <taxon>Ascomycota</taxon>
        <taxon>Pezizomycotina</taxon>
        <taxon>Leotiomycetes</taxon>
        <taxon>Helotiales</taxon>
        <taxon>Mollisiaceae</taxon>
        <taxon>Mollisia</taxon>
    </lineage>
</organism>
<accession>A0A194WTL8</accession>
<feature type="region of interest" description="Disordered" evidence="3">
    <location>
        <begin position="621"/>
        <end position="647"/>
    </location>
</feature>
<evidence type="ECO:0000256" key="3">
    <source>
        <dbReference type="SAM" id="MobiDB-lite"/>
    </source>
</evidence>
<dbReference type="Gene3D" id="3.30.160.60">
    <property type="entry name" value="Classic Zinc Finger"/>
    <property type="match status" value="1"/>
</dbReference>
<dbReference type="EMBL" id="KQ947427">
    <property type="protein sequence ID" value="KUJ11295.1"/>
    <property type="molecule type" value="Genomic_DNA"/>
</dbReference>
<keyword evidence="1" id="KW-0862">Zinc</keyword>
<dbReference type="AlphaFoldDB" id="A0A194WTL8"/>
<feature type="coiled-coil region" evidence="2">
    <location>
        <begin position="285"/>
        <end position="331"/>
    </location>
</feature>
<feature type="region of interest" description="Disordered" evidence="3">
    <location>
        <begin position="136"/>
        <end position="161"/>
    </location>
</feature>
<feature type="region of interest" description="Disordered" evidence="3">
    <location>
        <begin position="661"/>
        <end position="744"/>
    </location>
</feature>
<feature type="compositionally biased region" description="Polar residues" evidence="3">
    <location>
        <begin position="661"/>
        <end position="673"/>
    </location>
</feature>
<feature type="compositionally biased region" description="Basic and acidic residues" evidence="3">
    <location>
        <begin position="460"/>
        <end position="470"/>
    </location>
</feature>
<dbReference type="InterPro" id="IPR013087">
    <property type="entry name" value="Znf_C2H2_type"/>
</dbReference>
<dbReference type="OrthoDB" id="5396360at2759"/>
<proteinExistence type="predicted"/>
<evidence type="ECO:0000313" key="5">
    <source>
        <dbReference type="EMBL" id="KUJ11295.1"/>
    </source>
</evidence>
<reference evidence="5 6" key="1">
    <citation type="submission" date="2015-10" db="EMBL/GenBank/DDBJ databases">
        <title>Full genome of DAOMC 229536 Phialocephala scopiformis, a fungal endophyte of spruce producing the potent anti-insectan compound rugulosin.</title>
        <authorList>
            <consortium name="DOE Joint Genome Institute"/>
            <person name="Walker A.K."/>
            <person name="Frasz S.L."/>
            <person name="Seifert K.A."/>
            <person name="Miller J.D."/>
            <person name="Mondo S.J."/>
            <person name="Labutti K."/>
            <person name="Lipzen A."/>
            <person name="Dockter R."/>
            <person name="Kennedy M."/>
            <person name="Grigoriev I.V."/>
            <person name="Spatafora J.W."/>
        </authorList>
    </citation>
    <scope>NUCLEOTIDE SEQUENCE [LARGE SCALE GENOMIC DNA]</scope>
    <source>
        <strain evidence="5 6">CBS 120377</strain>
    </source>
</reference>
<evidence type="ECO:0000256" key="1">
    <source>
        <dbReference type="PROSITE-ProRule" id="PRU00042"/>
    </source>
</evidence>